<feature type="compositionally biased region" description="Polar residues" evidence="1">
    <location>
        <begin position="1"/>
        <end position="11"/>
    </location>
</feature>
<evidence type="ECO:0000313" key="5">
    <source>
        <dbReference type="Proteomes" id="UP000183788"/>
    </source>
</evidence>
<feature type="region of interest" description="Disordered" evidence="1">
    <location>
        <begin position="1"/>
        <end position="30"/>
    </location>
</feature>
<sequence>MSTITPDSKQASPDPAAARENAPKTPIAPQDLLNRLSGVLPKEKEGLQQWYKLLAHPLIIVAGLCLLAYWLYTQKHPAPPAQAPEKERLKKQVKKWKKLYKQNHNKAISDNHHTVTGISLMD</sequence>
<dbReference type="OrthoDB" id="671224at2"/>
<keyword evidence="2" id="KW-1133">Transmembrane helix</keyword>
<accession>A0A1K1S7U9</accession>
<evidence type="ECO:0000313" key="3">
    <source>
        <dbReference type="EMBL" id="SFW80266.1"/>
    </source>
</evidence>
<organism evidence="3 5">
    <name type="scientific">Chitinophaga sancti</name>
    <dbReference type="NCBI Taxonomy" id="1004"/>
    <lineage>
        <taxon>Bacteria</taxon>
        <taxon>Pseudomonadati</taxon>
        <taxon>Bacteroidota</taxon>
        <taxon>Chitinophagia</taxon>
        <taxon>Chitinophagales</taxon>
        <taxon>Chitinophagaceae</taxon>
        <taxon>Chitinophaga</taxon>
    </lineage>
</organism>
<dbReference type="Proteomes" id="UP000183788">
    <property type="component" value="Unassembled WGS sequence"/>
</dbReference>
<reference evidence="4 6" key="2">
    <citation type="submission" date="2023-11" db="EMBL/GenBank/DDBJ databases">
        <title>MicrobeMod: A computational toolkit for identifying prokaryotic methylation and restriction-modification with nanopore sequencing.</title>
        <authorList>
            <person name="Crits-Christoph A."/>
            <person name="Kang S.C."/>
            <person name="Lee H."/>
            <person name="Ostrov N."/>
        </authorList>
    </citation>
    <scope>NUCLEOTIDE SEQUENCE [LARGE SCALE GENOMIC DNA]</scope>
    <source>
        <strain evidence="4 6">ATCC 23090</strain>
    </source>
</reference>
<dbReference type="RefSeq" id="WP_072363927.1">
    <property type="nucleotide sequence ID" value="NZ_CP139972.1"/>
</dbReference>
<evidence type="ECO:0000256" key="2">
    <source>
        <dbReference type="SAM" id="Phobius"/>
    </source>
</evidence>
<feature type="transmembrane region" description="Helical" evidence="2">
    <location>
        <begin position="53"/>
        <end position="72"/>
    </location>
</feature>
<evidence type="ECO:0000256" key="1">
    <source>
        <dbReference type="SAM" id="MobiDB-lite"/>
    </source>
</evidence>
<evidence type="ECO:0000313" key="4">
    <source>
        <dbReference type="EMBL" id="WQG92286.1"/>
    </source>
</evidence>
<dbReference type="Proteomes" id="UP001326715">
    <property type="component" value="Chromosome"/>
</dbReference>
<keyword evidence="2" id="KW-0472">Membrane</keyword>
<gene>
    <name evidence="3" type="ORF">SAMN05661012_04928</name>
    <name evidence="4" type="ORF">SR876_12285</name>
</gene>
<name>A0A1K1S7U9_9BACT</name>
<proteinExistence type="predicted"/>
<keyword evidence="6" id="KW-1185">Reference proteome</keyword>
<dbReference type="EMBL" id="CP140154">
    <property type="protein sequence ID" value="WQG92286.1"/>
    <property type="molecule type" value="Genomic_DNA"/>
</dbReference>
<dbReference type="STRING" id="1004.SAMN05661012_04928"/>
<dbReference type="AlphaFoldDB" id="A0A1K1S7U9"/>
<protein>
    <submittedName>
        <fullName evidence="3">Uncharacterized protein</fullName>
    </submittedName>
</protein>
<reference evidence="3 5" key="1">
    <citation type="submission" date="2016-11" db="EMBL/GenBank/DDBJ databases">
        <authorList>
            <person name="Jaros S."/>
            <person name="Januszkiewicz K."/>
            <person name="Wedrychowicz H."/>
        </authorList>
    </citation>
    <scope>NUCLEOTIDE SEQUENCE [LARGE SCALE GENOMIC DNA]</scope>
    <source>
        <strain evidence="3 5">DSM 784</strain>
    </source>
</reference>
<dbReference type="EMBL" id="FPIZ01000018">
    <property type="protein sequence ID" value="SFW80266.1"/>
    <property type="molecule type" value="Genomic_DNA"/>
</dbReference>
<evidence type="ECO:0000313" key="6">
    <source>
        <dbReference type="Proteomes" id="UP001326715"/>
    </source>
</evidence>
<keyword evidence="2" id="KW-0812">Transmembrane</keyword>